<keyword evidence="2 6" id="KW-0055">Arginine biosynthesis</keyword>
<dbReference type="InterPro" id="IPR000534">
    <property type="entry name" value="Semialdehyde_DH_NAD-bd"/>
</dbReference>
<keyword evidence="3 6" id="KW-0028">Amino-acid biosynthesis</keyword>
<dbReference type="RefSeq" id="WP_185801447.1">
    <property type="nucleotide sequence ID" value="NZ_JACJVJ010000002.1"/>
</dbReference>
<keyword evidence="4 6" id="KW-0521">NADP</keyword>
<evidence type="ECO:0000313" key="8">
    <source>
        <dbReference type="EMBL" id="MBC2778169.1"/>
    </source>
</evidence>
<keyword evidence="1 6" id="KW-0963">Cytoplasm</keyword>
<dbReference type="Pfam" id="PF22698">
    <property type="entry name" value="Semialdhyde_dhC_1"/>
    <property type="match status" value="1"/>
</dbReference>
<dbReference type="SMART" id="SM00859">
    <property type="entry name" value="Semialdhyde_dh"/>
    <property type="match status" value="1"/>
</dbReference>
<dbReference type="HAMAP" id="MF_01110">
    <property type="entry name" value="ArgC_type2"/>
    <property type="match status" value="1"/>
</dbReference>
<comment type="catalytic activity">
    <reaction evidence="6">
        <text>N-acetyl-L-glutamate 5-semialdehyde + phosphate + NADP(+) = N-acetyl-L-glutamyl 5-phosphate + NADPH + H(+)</text>
        <dbReference type="Rhea" id="RHEA:21588"/>
        <dbReference type="ChEBI" id="CHEBI:15378"/>
        <dbReference type="ChEBI" id="CHEBI:29123"/>
        <dbReference type="ChEBI" id="CHEBI:43474"/>
        <dbReference type="ChEBI" id="CHEBI:57783"/>
        <dbReference type="ChEBI" id="CHEBI:57936"/>
        <dbReference type="ChEBI" id="CHEBI:58349"/>
        <dbReference type="EC" id="1.2.1.38"/>
    </reaction>
</comment>
<evidence type="ECO:0000256" key="5">
    <source>
        <dbReference type="ARBA" id="ARBA00023002"/>
    </source>
</evidence>
<gene>
    <name evidence="6 8" type="primary">argC</name>
    <name evidence="8" type="ORF">H6P80_11130</name>
</gene>
<keyword evidence="5 6" id="KW-0560">Oxidoreductase</keyword>
<dbReference type="EC" id="1.2.1.38" evidence="6"/>
<dbReference type="InterPro" id="IPR050085">
    <property type="entry name" value="AGPR"/>
</dbReference>
<dbReference type="Pfam" id="PF01118">
    <property type="entry name" value="Semialdhyde_dh"/>
    <property type="match status" value="1"/>
</dbReference>
<dbReference type="UniPathway" id="UPA00068">
    <property type="reaction ID" value="UER00108"/>
</dbReference>
<comment type="pathway">
    <text evidence="6">Amino-acid biosynthesis; L-arginine biosynthesis; N(2)-acetyl-L-ornithine from L-glutamate: step 3/4.</text>
</comment>
<comment type="similarity">
    <text evidence="6">Belongs to the NAGSA dehydrogenase family. Type 2 subfamily.</text>
</comment>
<dbReference type="EMBL" id="JACJVJ010000002">
    <property type="protein sequence ID" value="MBC2778169.1"/>
    <property type="molecule type" value="Genomic_DNA"/>
</dbReference>
<sequence>MTISVFIDGGHGTTGLEIRDRLAAREEIALIELGDAERKDEGARRDALHAADFAVLCLPDDAARAAVALAEGANVRIIDASTAHRTTPGWVYGFPELEAGRREEIAGAARVSNHGCYAATFLALVRPLVRAGLLPADYPVTVNATSGYSGGGKAMIAEFESGDAPTAFRNYALALQHKHIPEMHEHSGLDAAPLFSPSVANTYRGMIVEVPLHLSAIAADAPALRGALAEAYAGSRVVTVLGEAETAALDFVTLERCADTDRLEIMVFANPATGQARLCAALDNLGKGAAGNAVQSLNIMAGFEEITGLRL</sequence>
<evidence type="ECO:0000256" key="4">
    <source>
        <dbReference type="ARBA" id="ARBA00022857"/>
    </source>
</evidence>
<dbReference type="GO" id="GO:0051287">
    <property type="term" value="F:NAD binding"/>
    <property type="evidence" value="ECO:0007669"/>
    <property type="project" value="InterPro"/>
</dbReference>
<evidence type="ECO:0000313" key="9">
    <source>
        <dbReference type="Proteomes" id="UP000564378"/>
    </source>
</evidence>
<dbReference type="GO" id="GO:0003942">
    <property type="term" value="F:N-acetyl-gamma-glutamyl-phosphate reductase activity"/>
    <property type="evidence" value="ECO:0007669"/>
    <property type="project" value="UniProtKB-UniRule"/>
</dbReference>
<dbReference type="Gene3D" id="3.30.360.10">
    <property type="entry name" value="Dihydrodipicolinate Reductase, domain 2"/>
    <property type="match status" value="1"/>
</dbReference>
<dbReference type="InterPro" id="IPR010136">
    <property type="entry name" value="AGPR_type-2"/>
</dbReference>
<evidence type="ECO:0000256" key="1">
    <source>
        <dbReference type="ARBA" id="ARBA00022490"/>
    </source>
</evidence>
<dbReference type="SUPFAM" id="SSF51735">
    <property type="entry name" value="NAD(P)-binding Rossmann-fold domains"/>
    <property type="match status" value="1"/>
</dbReference>
<reference evidence="8 9" key="1">
    <citation type="submission" date="2020-08" db="EMBL/GenBank/DDBJ databases">
        <title>Draft genome sequence of Parasphingopyxis sp. GrpM-11.</title>
        <authorList>
            <person name="Oh J."/>
            <person name="Roh D.-H."/>
        </authorList>
    </citation>
    <scope>NUCLEOTIDE SEQUENCE [LARGE SCALE GENOMIC DNA]</scope>
    <source>
        <strain evidence="8 9">GrpM-11</strain>
    </source>
</reference>
<evidence type="ECO:0000256" key="2">
    <source>
        <dbReference type="ARBA" id="ARBA00022571"/>
    </source>
</evidence>
<dbReference type="InterPro" id="IPR036291">
    <property type="entry name" value="NAD(P)-bd_dom_sf"/>
</dbReference>
<organism evidence="8 9">
    <name type="scientific">Parasphingopyxis marina</name>
    <dbReference type="NCBI Taxonomy" id="2761622"/>
    <lineage>
        <taxon>Bacteria</taxon>
        <taxon>Pseudomonadati</taxon>
        <taxon>Pseudomonadota</taxon>
        <taxon>Alphaproteobacteria</taxon>
        <taxon>Sphingomonadales</taxon>
        <taxon>Sphingomonadaceae</taxon>
        <taxon>Parasphingopyxis</taxon>
    </lineage>
</organism>
<dbReference type="PANTHER" id="PTHR32338">
    <property type="entry name" value="N-ACETYL-GAMMA-GLUTAMYL-PHOSPHATE REDUCTASE, CHLOROPLASTIC-RELATED-RELATED"/>
    <property type="match status" value="1"/>
</dbReference>
<dbReference type="InterPro" id="IPR058924">
    <property type="entry name" value="AGPR_dimerisation_dom"/>
</dbReference>
<keyword evidence="9" id="KW-1185">Reference proteome</keyword>
<dbReference type="SUPFAM" id="SSF55347">
    <property type="entry name" value="Glyceraldehyde-3-phosphate dehydrogenase-like, C-terminal domain"/>
    <property type="match status" value="1"/>
</dbReference>
<evidence type="ECO:0000259" key="7">
    <source>
        <dbReference type="SMART" id="SM00859"/>
    </source>
</evidence>
<comment type="caution">
    <text evidence="8">The sequence shown here is derived from an EMBL/GenBank/DDBJ whole genome shotgun (WGS) entry which is preliminary data.</text>
</comment>
<dbReference type="NCBIfam" id="TIGR01851">
    <property type="entry name" value="argC_other"/>
    <property type="match status" value="1"/>
</dbReference>
<dbReference type="PANTHER" id="PTHR32338:SF10">
    <property type="entry name" value="N-ACETYL-GAMMA-GLUTAMYL-PHOSPHATE REDUCTASE, CHLOROPLASTIC-RELATED"/>
    <property type="match status" value="1"/>
</dbReference>
<evidence type="ECO:0000256" key="6">
    <source>
        <dbReference type="HAMAP-Rule" id="MF_01110"/>
    </source>
</evidence>
<proteinExistence type="inferred from homology"/>
<dbReference type="CDD" id="cd23935">
    <property type="entry name" value="AGPR_2_C"/>
    <property type="match status" value="1"/>
</dbReference>
<dbReference type="Proteomes" id="UP000564378">
    <property type="component" value="Unassembled WGS sequence"/>
</dbReference>
<accession>A0A842I0J9</accession>
<dbReference type="AlphaFoldDB" id="A0A842I0J9"/>
<comment type="function">
    <text evidence="6">Catalyzes the NADPH-dependent reduction of N-acetyl-5-glutamyl phosphate to yield N-acetyl-L-glutamate 5-semialdehyde.</text>
</comment>
<name>A0A842I0J9_9SPHN</name>
<dbReference type="GO" id="GO:0005737">
    <property type="term" value="C:cytoplasm"/>
    <property type="evidence" value="ECO:0007669"/>
    <property type="project" value="UniProtKB-SubCell"/>
</dbReference>
<protein>
    <recommendedName>
        <fullName evidence="6">N-acetyl-gamma-glutamyl-phosphate reductase</fullName>
        <shortName evidence="6">AGPR</shortName>
        <ecNumber evidence="6">1.2.1.38</ecNumber>
    </recommendedName>
    <alternativeName>
        <fullName evidence="6">N-acetyl-glutamate semialdehyde dehydrogenase</fullName>
        <shortName evidence="6">NAGSA dehydrogenase</shortName>
    </alternativeName>
</protein>
<comment type="subcellular location">
    <subcellularLocation>
        <location evidence="6">Cytoplasm</location>
    </subcellularLocation>
</comment>
<dbReference type="GO" id="GO:0006526">
    <property type="term" value="P:L-arginine biosynthetic process"/>
    <property type="evidence" value="ECO:0007669"/>
    <property type="project" value="UniProtKB-UniRule"/>
</dbReference>
<feature type="active site" evidence="6">
    <location>
        <position position="116"/>
    </location>
</feature>
<evidence type="ECO:0000256" key="3">
    <source>
        <dbReference type="ARBA" id="ARBA00022605"/>
    </source>
</evidence>
<dbReference type="Gene3D" id="3.40.50.720">
    <property type="entry name" value="NAD(P)-binding Rossmann-like Domain"/>
    <property type="match status" value="1"/>
</dbReference>
<feature type="domain" description="Semialdehyde dehydrogenase NAD-binding" evidence="7">
    <location>
        <begin position="4"/>
        <end position="105"/>
    </location>
</feature>